<organism evidence="6 7">
    <name type="scientific">Spartinivicinus marinus</name>
    <dbReference type="NCBI Taxonomy" id="2994442"/>
    <lineage>
        <taxon>Bacteria</taxon>
        <taxon>Pseudomonadati</taxon>
        <taxon>Pseudomonadota</taxon>
        <taxon>Gammaproteobacteria</taxon>
        <taxon>Oceanospirillales</taxon>
        <taxon>Zooshikellaceae</taxon>
        <taxon>Spartinivicinus</taxon>
    </lineage>
</organism>
<dbReference type="PANTHER" id="PTHR46305:SF3">
    <property type="entry name" value="NADPH:QUINONE OXIDOREDUCTASE MDAB"/>
    <property type="match status" value="1"/>
</dbReference>
<name>A0A853IG87_9GAMM</name>
<evidence type="ECO:0000313" key="6">
    <source>
        <dbReference type="EMBL" id="NYZ68155.1"/>
    </source>
</evidence>
<evidence type="ECO:0000256" key="1">
    <source>
        <dbReference type="ARBA" id="ARBA00001974"/>
    </source>
</evidence>
<protein>
    <submittedName>
        <fullName evidence="6">NAD(P)H-dependent oxidoreductase</fullName>
    </submittedName>
</protein>
<keyword evidence="2" id="KW-0285">Flavoprotein</keyword>
<keyword evidence="7" id="KW-1185">Reference proteome</keyword>
<evidence type="ECO:0000256" key="3">
    <source>
        <dbReference type="ARBA" id="ARBA00022827"/>
    </source>
</evidence>
<gene>
    <name evidence="6" type="ORF">H0A36_19235</name>
</gene>
<dbReference type="InterPro" id="IPR052397">
    <property type="entry name" value="NADPH-QR_MdaB"/>
</dbReference>
<feature type="domain" description="Flavodoxin-like fold" evidence="5">
    <location>
        <begin position="3"/>
        <end position="160"/>
    </location>
</feature>
<dbReference type="Pfam" id="PF02525">
    <property type="entry name" value="Flavodoxin_2"/>
    <property type="match status" value="1"/>
</dbReference>
<keyword evidence="3" id="KW-0274">FAD</keyword>
<comment type="similarity">
    <text evidence="4">Belongs to the oxidoreductase MdaB family.</text>
</comment>
<dbReference type="Proteomes" id="UP000569732">
    <property type="component" value="Unassembled WGS sequence"/>
</dbReference>
<sequence length="192" mass="22200">MQKVLIINGAEERTIAPGKFNESMLMVAQSLLSSKAEVKITRVRDHYQVTEEQNKILWADTIIFQFPVYWFSVPSSLKKYFDDVYAHGLFFGNAKRYGEGGFLTDKRYLLSTTWNAPVEAFSYINGLFEHTTPDDLLASVHFTQQYIGMQRLPSFAAFNIITQPNVDYWQECWQSHLKLHLLNSSSESKEKL</sequence>
<accession>A0A853IG87</accession>
<dbReference type="Gene3D" id="3.40.50.360">
    <property type="match status" value="1"/>
</dbReference>
<dbReference type="EMBL" id="JACCKB010000036">
    <property type="protein sequence ID" value="NYZ68155.1"/>
    <property type="molecule type" value="Genomic_DNA"/>
</dbReference>
<dbReference type="SUPFAM" id="SSF52218">
    <property type="entry name" value="Flavoproteins"/>
    <property type="match status" value="1"/>
</dbReference>
<evidence type="ECO:0000256" key="2">
    <source>
        <dbReference type="ARBA" id="ARBA00022630"/>
    </source>
</evidence>
<dbReference type="PANTHER" id="PTHR46305">
    <property type="match status" value="1"/>
</dbReference>
<dbReference type="RefSeq" id="WP_180570172.1">
    <property type="nucleotide sequence ID" value="NZ_JACCKB010000036.1"/>
</dbReference>
<reference evidence="6 7" key="1">
    <citation type="submission" date="2020-07" db="EMBL/GenBank/DDBJ databases">
        <title>Endozoicomonas sp. nov., isolated from sediment.</title>
        <authorList>
            <person name="Gu T."/>
        </authorList>
    </citation>
    <scope>NUCLEOTIDE SEQUENCE [LARGE SCALE GENOMIC DNA]</scope>
    <source>
        <strain evidence="6 7">SM1973</strain>
    </source>
</reference>
<evidence type="ECO:0000259" key="5">
    <source>
        <dbReference type="Pfam" id="PF02525"/>
    </source>
</evidence>
<dbReference type="AlphaFoldDB" id="A0A853IG87"/>
<proteinExistence type="inferred from homology"/>
<dbReference type="InterPro" id="IPR029039">
    <property type="entry name" value="Flavoprotein-like_sf"/>
</dbReference>
<comment type="caution">
    <text evidence="6">The sequence shown here is derived from an EMBL/GenBank/DDBJ whole genome shotgun (WGS) entry which is preliminary data.</text>
</comment>
<comment type="cofactor">
    <cofactor evidence="1">
        <name>FAD</name>
        <dbReference type="ChEBI" id="CHEBI:57692"/>
    </cofactor>
</comment>
<evidence type="ECO:0000313" key="7">
    <source>
        <dbReference type="Proteomes" id="UP000569732"/>
    </source>
</evidence>
<dbReference type="InterPro" id="IPR003680">
    <property type="entry name" value="Flavodoxin_fold"/>
</dbReference>
<evidence type="ECO:0000256" key="4">
    <source>
        <dbReference type="ARBA" id="ARBA00037981"/>
    </source>
</evidence>